<gene>
    <name evidence="2" type="ORF">X801_05158</name>
</gene>
<feature type="compositionally biased region" description="Polar residues" evidence="1">
    <location>
        <begin position="46"/>
        <end position="55"/>
    </location>
</feature>
<feature type="region of interest" description="Disordered" evidence="1">
    <location>
        <begin position="35"/>
        <end position="55"/>
    </location>
</feature>
<sequence length="480" mass="50876">MVFLASVPTVQISLALTPFSLWKYTGKTSAEIKAGEGRGNEVGCGPSTTDRGPYETQQEKLSLTELPKDVDSNPHVVIRQHLEELLNATKSVTSLARALVHTLPFVRAVEPLRDRTLSTNGLKNFLKALQEAYQMDIEADAWSGLTVSQLAQLVRPPRAAAKLLMSSDGRNRTARNPSNNQRANIPGLLSPLESYLASSLLFHACLSAIHSLDVPIAPLSELVSGSDIADQNLTADVVQTGSFEAHWPLPALTTHVCAPPFQPSAVASFFRLLTLPPRAFRSIVRLLPFDLHPPTHAAVHIRLGLVGLGTGKRPASSQSGGRATTVASSPMDTSAALGGVELFPGLPGVIVRPPRITLQLLVSRTQRPQLSKFPAPPMAQLIPICYDWDANRVVILPGTSGATTSGSSQPGRADSAPNLYQILREADVEANSNMMASNSGESALVQLALLVTQTAAAASTTYASTAGATVGSVKPVYGST</sequence>
<evidence type="ECO:0000313" key="3">
    <source>
        <dbReference type="Proteomes" id="UP000243686"/>
    </source>
</evidence>
<dbReference type="EMBL" id="KV893686">
    <property type="protein sequence ID" value="OON18979.1"/>
    <property type="molecule type" value="Genomic_DNA"/>
</dbReference>
<proteinExistence type="predicted"/>
<name>A0A1S8WWT3_OPIVI</name>
<accession>A0A1S8WWT3</accession>
<keyword evidence="3" id="KW-1185">Reference proteome</keyword>
<dbReference type="AlphaFoldDB" id="A0A1S8WWT3"/>
<evidence type="ECO:0000313" key="2">
    <source>
        <dbReference type="EMBL" id="OON18979.1"/>
    </source>
</evidence>
<dbReference type="Proteomes" id="UP000243686">
    <property type="component" value="Unassembled WGS sequence"/>
</dbReference>
<evidence type="ECO:0000256" key="1">
    <source>
        <dbReference type="SAM" id="MobiDB-lite"/>
    </source>
</evidence>
<reference evidence="2 3" key="1">
    <citation type="submission" date="2015-03" db="EMBL/GenBank/DDBJ databases">
        <title>Draft genome of the nematode, Opisthorchis viverrini.</title>
        <authorList>
            <person name="Mitreva M."/>
        </authorList>
    </citation>
    <scope>NUCLEOTIDE SEQUENCE [LARGE SCALE GENOMIC DNA]</scope>
    <source>
        <strain evidence="2">Khon Kaen</strain>
    </source>
</reference>
<organism evidence="2 3">
    <name type="scientific">Opisthorchis viverrini</name>
    <name type="common">Southeast Asian liver fluke</name>
    <dbReference type="NCBI Taxonomy" id="6198"/>
    <lineage>
        <taxon>Eukaryota</taxon>
        <taxon>Metazoa</taxon>
        <taxon>Spiralia</taxon>
        <taxon>Lophotrochozoa</taxon>
        <taxon>Platyhelminthes</taxon>
        <taxon>Trematoda</taxon>
        <taxon>Digenea</taxon>
        <taxon>Opisthorchiida</taxon>
        <taxon>Opisthorchiata</taxon>
        <taxon>Opisthorchiidae</taxon>
        <taxon>Opisthorchis</taxon>
    </lineage>
</organism>
<protein>
    <submittedName>
        <fullName evidence="2">Uncharacterized protein</fullName>
    </submittedName>
</protein>